<evidence type="ECO:0000256" key="1">
    <source>
        <dbReference type="SAM" id="MobiDB-lite"/>
    </source>
</evidence>
<feature type="compositionally biased region" description="Low complexity" evidence="1">
    <location>
        <begin position="18"/>
        <end position="41"/>
    </location>
</feature>
<dbReference type="Proteomes" id="UP000242287">
    <property type="component" value="Unassembled WGS sequence"/>
</dbReference>
<dbReference type="EMBL" id="KZ302714">
    <property type="protein sequence ID" value="PFH44904.1"/>
    <property type="molecule type" value="Genomic_DNA"/>
</dbReference>
<feature type="compositionally biased region" description="Polar residues" evidence="1">
    <location>
        <begin position="1"/>
        <end position="17"/>
    </location>
</feature>
<reference evidence="2 3" key="1">
    <citation type="submission" date="2014-02" db="EMBL/GenBank/DDBJ databases">
        <title>Transposable element dynamics among asymbiotic and ectomycorrhizal Amanita fungi.</title>
        <authorList>
            <consortium name="DOE Joint Genome Institute"/>
            <person name="Hess J."/>
            <person name="Skrede I."/>
            <person name="Wolfe B."/>
            <person name="LaButti K."/>
            <person name="Ohm R.A."/>
            <person name="Grigoriev I.V."/>
            <person name="Pringle A."/>
        </authorList>
    </citation>
    <scope>NUCLEOTIDE SEQUENCE [LARGE SCALE GENOMIC DNA]</scope>
    <source>
        <strain evidence="2 3">SKay4041</strain>
    </source>
</reference>
<keyword evidence="3" id="KW-1185">Reference proteome</keyword>
<name>A0A2A9N7S1_9AGAR</name>
<feature type="region of interest" description="Disordered" evidence="1">
    <location>
        <begin position="329"/>
        <end position="359"/>
    </location>
</feature>
<proteinExistence type="predicted"/>
<dbReference type="AlphaFoldDB" id="A0A2A9N7S1"/>
<gene>
    <name evidence="2" type="ORF">AMATHDRAFT_10465</name>
</gene>
<protein>
    <submittedName>
        <fullName evidence="2">Uncharacterized protein</fullName>
    </submittedName>
</protein>
<evidence type="ECO:0000313" key="3">
    <source>
        <dbReference type="Proteomes" id="UP000242287"/>
    </source>
</evidence>
<sequence>MSQTQSRVATSATNSVGKNKSTTSSCSSSKKSSSASMASNKFAPLATLKDTVRVADPIKRSPTPYPKNRGGLPTIVPVPQIVTPPEHPPCYIPAFNYSQESLENQGEPADIPNSWKFPGPLPGTQPVDIPDSWKKAGGKFVIKQSDHSDWVTGPASLTFAATAAQGVPMSSKQVFRNPHKDCMAEEAKKWEIIDADWDAWNDASSNFLKNEVEGRNATFMAVYKIAKQLRLDWGDGPDTNHKIGYINSWLEDQKKFNQPLKKESVTSHVTKLRTVALLLYFQQPLPEVIYFEGVDEKRNEYRRIHKTYRDYFVWQKRQNEIVAIEVQNDDSSPSIPAPKSKGKQKALLPSPSSSSSSYISSSELEKTLNELFDEMAIECSKTEKSNWKGKLANAGPSN</sequence>
<feature type="compositionally biased region" description="Low complexity" evidence="1">
    <location>
        <begin position="350"/>
        <end position="359"/>
    </location>
</feature>
<accession>A0A2A9N7S1</accession>
<evidence type="ECO:0000313" key="2">
    <source>
        <dbReference type="EMBL" id="PFH44904.1"/>
    </source>
</evidence>
<feature type="region of interest" description="Disordered" evidence="1">
    <location>
        <begin position="1"/>
        <end position="46"/>
    </location>
</feature>
<organism evidence="2 3">
    <name type="scientific">Amanita thiersii Skay4041</name>
    <dbReference type="NCBI Taxonomy" id="703135"/>
    <lineage>
        <taxon>Eukaryota</taxon>
        <taxon>Fungi</taxon>
        <taxon>Dikarya</taxon>
        <taxon>Basidiomycota</taxon>
        <taxon>Agaricomycotina</taxon>
        <taxon>Agaricomycetes</taxon>
        <taxon>Agaricomycetidae</taxon>
        <taxon>Agaricales</taxon>
        <taxon>Pluteineae</taxon>
        <taxon>Amanitaceae</taxon>
        <taxon>Amanita</taxon>
    </lineage>
</organism>